<accession>R7ZSE2</accession>
<keyword evidence="6" id="KW-0479">Metal-binding</keyword>
<dbReference type="OrthoDB" id="9804366at2"/>
<evidence type="ECO:0000256" key="9">
    <source>
        <dbReference type="ARBA" id="ARBA00023014"/>
    </source>
</evidence>
<dbReference type="STRING" id="1232681.ADIS_2511"/>
<keyword evidence="14" id="KW-1185">Reference proteome</keyword>
<dbReference type="Gene3D" id="3.40.640.10">
    <property type="entry name" value="Type I PLP-dependent aspartate aminotransferase-like (Major domain)"/>
    <property type="match status" value="1"/>
</dbReference>
<dbReference type="Proteomes" id="UP000013909">
    <property type="component" value="Unassembled WGS sequence"/>
</dbReference>
<feature type="domain" description="Aminotransferase class V" evidence="12">
    <location>
        <begin position="21"/>
        <end position="388"/>
    </location>
</feature>
<gene>
    <name evidence="13" type="ORF">ADIS_2511</name>
</gene>
<evidence type="ECO:0000256" key="11">
    <source>
        <dbReference type="RuleBase" id="RU004504"/>
    </source>
</evidence>
<evidence type="ECO:0000313" key="14">
    <source>
        <dbReference type="Proteomes" id="UP000013909"/>
    </source>
</evidence>
<dbReference type="InterPro" id="IPR015422">
    <property type="entry name" value="PyrdxlP-dep_Trfase_small"/>
</dbReference>
<dbReference type="PANTHER" id="PTHR11601:SF34">
    <property type="entry name" value="CYSTEINE DESULFURASE"/>
    <property type="match status" value="1"/>
</dbReference>
<keyword evidence="7" id="KW-0663">Pyridoxal phosphate</keyword>
<dbReference type="Pfam" id="PF00266">
    <property type="entry name" value="Aminotran_5"/>
    <property type="match status" value="1"/>
</dbReference>
<dbReference type="InterPro" id="IPR016454">
    <property type="entry name" value="Cysteine_dSase"/>
</dbReference>
<keyword evidence="5" id="KW-0001">2Fe-2S</keyword>
<dbReference type="GO" id="GO:0031071">
    <property type="term" value="F:cysteine desulfurase activity"/>
    <property type="evidence" value="ECO:0007669"/>
    <property type="project" value="UniProtKB-EC"/>
</dbReference>
<keyword evidence="8" id="KW-0408">Iron</keyword>
<evidence type="ECO:0000256" key="5">
    <source>
        <dbReference type="ARBA" id="ARBA00022714"/>
    </source>
</evidence>
<dbReference type="InterPro" id="IPR015424">
    <property type="entry name" value="PyrdxlP-dep_Trfase"/>
</dbReference>
<dbReference type="EC" id="2.8.1.7" evidence="3"/>
<dbReference type="AlphaFoldDB" id="R7ZSE2"/>
<dbReference type="PANTHER" id="PTHR11601">
    <property type="entry name" value="CYSTEINE DESULFURYLASE FAMILY MEMBER"/>
    <property type="match status" value="1"/>
</dbReference>
<evidence type="ECO:0000256" key="4">
    <source>
        <dbReference type="ARBA" id="ARBA00022679"/>
    </source>
</evidence>
<dbReference type="RefSeq" id="WP_010854647.1">
    <property type="nucleotide sequence ID" value="NZ_AQHR01000069.1"/>
</dbReference>
<dbReference type="GO" id="GO:0046872">
    <property type="term" value="F:metal ion binding"/>
    <property type="evidence" value="ECO:0007669"/>
    <property type="project" value="UniProtKB-KW"/>
</dbReference>
<keyword evidence="4 13" id="KW-0808">Transferase</keyword>
<keyword evidence="9" id="KW-0411">Iron-sulfur</keyword>
<evidence type="ECO:0000256" key="7">
    <source>
        <dbReference type="ARBA" id="ARBA00022898"/>
    </source>
</evidence>
<protein>
    <recommendedName>
        <fullName evidence="3">cysteine desulfurase</fullName>
        <ecNumber evidence="3">2.8.1.7</ecNumber>
    </recommendedName>
</protein>
<dbReference type="GO" id="GO:0051537">
    <property type="term" value="F:2 iron, 2 sulfur cluster binding"/>
    <property type="evidence" value="ECO:0007669"/>
    <property type="project" value="UniProtKB-KW"/>
</dbReference>
<evidence type="ECO:0000259" key="12">
    <source>
        <dbReference type="Pfam" id="PF00266"/>
    </source>
</evidence>
<evidence type="ECO:0000256" key="8">
    <source>
        <dbReference type="ARBA" id="ARBA00023004"/>
    </source>
</evidence>
<dbReference type="InterPro" id="IPR015421">
    <property type="entry name" value="PyrdxlP-dep_Trfase_major"/>
</dbReference>
<evidence type="ECO:0000256" key="2">
    <source>
        <dbReference type="ARBA" id="ARBA00006490"/>
    </source>
</evidence>
<organism evidence="13 14">
    <name type="scientific">Lunatimonas lonarensis</name>
    <dbReference type="NCBI Taxonomy" id="1232681"/>
    <lineage>
        <taxon>Bacteria</taxon>
        <taxon>Pseudomonadati</taxon>
        <taxon>Bacteroidota</taxon>
        <taxon>Cytophagia</taxon>
        <taxon>Cytophagales</taxon>
        <taxon>Cyclobacteriaceae</taxon>
    </lineage>
</organism>
<dbReference type="InterPro" id="IPR020578">
    <property type="entry name" value="Aminotrans_V_PyrdxlP_BS"/>
</dbReference>
<dbReference type="PATRIC" id="fig|1288963.3.peg.2503"/>
<dbReference type="EMBL" id="AQHR01000069">
    <property type="protein sequence ID" value="EON76968.1"/>
    <property type="molecule type" value="Genomic_DNA"/>
</dbReference>
<evidence type="ECO:0000256" key="10">
    <source>
        <dbReference type="ARBA" id="ARBA00050776"/>
    </source>
</evidence>
<sequence length="406" mass="44599">MEIQTNYSIVTGTEPSFPEVIYLDNNATTPVDPRVLKTMLPYFSENFANAASTHRFGLAAHEAVKKARQQVADLIGADTHEIIFTSGATEAINLAIKGVAEAYSHKGTHILTVSTEHSAVLDTCRYMETKGFEVTYLPVQPDGLLDFELVKASIRPDTILVSVMHVNNETGVIQPIQEIAYLAHEKGALFMSDCTQSVGKIPVNVDNLGIDLLCCSAHKIYGPKGIGALFVRQRKNRIKIPALIHGGGHERGLRSGTLNVPGIVGLGKACELAQLEMAENEKKIREMRDYLETELLKIEGTWINGHREKRLYNVTNIGFEGVDSEALIMGLSNPEDDSPIITVSNGSACTAASIEPSHVLIGMKLTEYRAFNCIRFSFGKNSKQNEINLSSKKIKEKTIGLRNFNQ</sequence>
<comment type="catalytic activity">
    <reaction evidence="10">
        <text>(sulfur carrier)-H + L-cysteine = (sulfur carrier)-SH + L-alanine</text>
        <dbReference type="Rhea" id="RHEA:43892"/>
        <dbReference type="Rhea" id="RHEA-COMP:14737"/>
        <dbReference type="Rhea" id="RHEA-COMP:14739"/>
        <dbReference type="ChEBI" id="CHEBI:29917"/>
        <dbReference type="ChEBI" id="CHEBI:35235"/>
        <dbReference type="ChEBI" id="CHEBI:57972"/>
        <dbReference type="ChEBI" id="CHEBI:64428"/>
        <dbReference type="EC" id="2.8.1.7"/>
    </reaction>
</comment>
<dbReference type="FunFam" id="3.40.640.10:FF:000003">
    <property type="entry name" value="Cysteine desulfurase IscS"/>
    <property type="match status" value="1"/>
</dbReference>
<evidence type="ECO:0000256" key="6">
    <source>
        <dbReference type="ARBA" id="ARBA00022723"/>
    </source>
</evidence>
<comment type="caution">
    <text evidence="13">The sequence shown here is derived from an EMBL/GenBank/DDBJ whole genome shotgun (WGS) entry which is preliminary data.</text>
</comment>
<comment type="cofactor">
    <cofactor evidence="1 11">
        <name>pyridoxal 5'-phosphate</name>
        <dbReference type="ChEBI" id="CHEBI:597326"/>
    </cofactor>
</comment>
<evidence type="ECO:0000256" key="3">
    <source>
        <dbReference type="ARBA" id="ARBA00012239"/>
    </source>
</evidence>
<comment type="similarity">
    <text evidence="2">Belongs to the class-V pyridoxal-phosphate-dependent aminotransferase family. NifS/IscS subfamily.</text>
</comment>
<evidence type="ECO:0000313" key="13">
    <source>
        <dbReference type="EMBL" id="EON76968.1"/>
    </source>
</evidence>
<dbReference type="SUPFAM" id="SSF53383">
    <property type="entry name" value="PLP-dependent transferases"/>
    <property type="match status" value="1"/>
</dbReference>
<name>R7ZSE2_9BACT</name>
<evidence type="ECO:0000256" key="1">
    <source>
        <dbReference type="ARBA" id="ARBA00001933"/>
    </source>
</evidence>
<reference evidence="13 14" key="1">
    <citation type="submission" date="2013-02" db="EMBL/GenBank/DDBJ databases">
        <title>A novel strain isolated from Lonar lake, Maharashtra, India.</title>
        <authorList>
            <person name="Singh A."/>
        </authorList>
    </citation>
    <scope>NUCLEOTIDE SEQUENCE [LARGE SCALE GENOMIC DNA]</scope>
    <source>
        <strain evidence="13 14">AK24</strain>
    </source>
</reference>
<dbReference type="Gene3D" id="3.90.1150.10">
    <property type="entry name" value="Aspartate Aminotransferase, domain 1"/>
    <property type="match status" value="1"/>
</dbReference>
<dbReference type="PROSITE" id="PS00595">
    <property type="entry name" value="AA_TRANSFER_CLASS_5"/>
    <property type="match status" value="1"/>
</dbReference>
<dbReference type="PIRSF" id="PIRSF005572">
    <property type="entry name" value="NifS"/>
    <property type="match status" value="1"/>
</dbReference>
<proteinExistence type="inferred from homology"/>
<dbReference type="InterPro" id="IPR000192">
    <property type="entry name" value="Aminotrans_V_dom"/>
</dbReference>